<evidence type="ECO:0000256" key="1">
    <source>
        <dbReference type="SAM" id="Coils"/>
    </source>
</evidence>
<evidence type="ECO:0000313" key="3">
    <source>
        <dbReference type="EMBL" id="GJU04112.1"/>
    </source>
</evidence>
<evidence type="ECO:0000313" key="4">
    <source>
        <dbReference type="Proteomes" id="UP001151760"/>
    </source>
</evidence>
<reference evidence="3" key="2">
    <citation type="submission" date="2022-01" db="EMBL/GenBank/DDBJ databases">
        <authorList>
            <person name="Yamashiro T."/>
            <person name="Shiraishi A."/>
            <person name="Satake H."/>
            <person name="Nakayama K."/>
        </authorList>
    </citation>
    <scope>NUCLEOTIDE SEQUENCE</scope>
</reference>
<keyword evidence="1" id="KW-0175">Coiled coil</keyword>
<feature type="coiled-coil region" evidence="1">
    <location>
        <begin position="306"/>
        <end position="347"/>
    </location>
</feature>
<protein>
    <submittedName>
        <fullName evidence="3">Uncharacterized protein</fullName>
    </submittedName>
</protein>
<name>A0ABQ5IXD0_9ASTR</name>
<comment type="caution">
    <text evidence="3">The sequence shown here is derived from an EMBL/GenBank/DDBJ whole genome shotgun (WGS) entry which is preliminary data.</text>
</comment>
<feature type="region of interest" description="Disordered" evidence="2">
    <location>
        <begin position="431"/>
        <end position="450"/>
    </location>
</feature>
<organism evidence="3 4">
    <name type="scientific">Tanacetum coccineum</name>
    <dbReference type="NCBI Taxonomy" id="301880"/>
    <lineage>
        <taxon>Eukaryota</taxon>
        <taxon>Viridiplantae</taxon>
        <taxon>Streptophyta</taxon>
        <taxon>Embryophyta</taxon>
        <taxon>Tracheophyta</taxon>
        <taxon>Spermatophyta</taxon>
        <taxon>Magnoliopsida</taxon>
        <taxon>eudicotyledons</taxon>
        <taxon>Gunneridae</taxon>
        <taxon>Pentapetalae</taxon>
        <taxon>asterids</taxon>
        <taxon>campanulids</taxon>
        <taxon>Asterales</taxon>
        <taxon>Asteraceae</taxon>
        <taxon>Asteroideae</taxon>
        <taxon>Anthemideae</taxon>
        <taxon>Anthemidinae</taxon>
        <taxon>Tanacetum</taxon>
    </lineage>
</organism>
<keyword evidence="4" id="KW-1185">Reference proteome</keyword>
<evidence type="ECO:0000256" key="2">
    <source>
        <dbReference type="SAM" id="MobiDB-lite"/>
    </source>
</evidence>
<proteinExistence type="predicted"/>
<sequence>MDSIITLGQKNTLAEYMILSGADNRPPMLDKDLYDLWKSRMELYAQNREHGRMILESVENVDCDIKATNIILQGLLVDIYSLMNHHRVAKDLWERVQLLMQGYLIWEVIKKGNGPVSVSTYTNGVIKVLPPKTVKEILAREKERKARSTLLMALPEDHLAKFHKMTDAKEMWDAIKSRFCEGLHKGYDRFQSLLSQLEIHGAGVSAEDANQKFLRVFESDVKGSTGSSSKEMVLKWQLAMISMRLKKFYKKTSRRLQFEAKEPVGFDKTKTGHAEDEQENFALMAYNNSGSDTKVKSCSKECVESYAKLKKLYDEQREQLGDASIEIQAYTQALEKVEAQLVTHQKNQLWYEENIKFMNIDLDDKTDVSTRDKSGLGYGDQVHNGVLSYENKVFQSVFDSRSSDVEDSPVHDRFENVEGMHALPPPMIGNYMPSGPDREVDDSTFTYGPK</sequence>
<accession>A0ABQ5IXD0</accession>
<dbReference type="Proteomes" id="UP001151760">
    <property type="component" value="Unassembled WGS sequence"/>
</dbReference>
<gene>
    <name evidence="3" type="ORF">Tco_1114450</name>
</gene>
<reference evidence="3" key="1">
    <citation type="journal article" date="2022" name="Int. J. Mol. Sci.">
        <title>Draft Genome of Tanacetum Coccineum: Genomic Comparison of Closely Related Tanacetum-Family Plants.</title>
        <authorList>
            <person name="Yamashiro T."/>
            <person name="Shiraishi A."/>
            <person name="Nakayama K."/>
            <person name="Satake H."/>
        </authorList>
    </citation>
    <scope>NUCLEOTIDE SEQUENCE</scope>
</reference>
<dbReference type="EMBL" id="BQNB010021218">
    <property type="protein sequence ID" value="GJU04112.1"/>
    <property type="molecule type" value="Genomic_DNA"/>
</dbReference>